<evidence type="ECO:0000313" key="2">
    <source>
        <dbReference type="EMBL" id="MCU4716581.1"/>
    </source>
</evidence>
<dbReference type="InterPro" id="IPR002372">
    <property type="entry name" value="PQQ_rpt_dom"/>
</dbReference>
<protein>
    <submittedName>
        <fullName evidence="3">PQQ-like beta-propeller repeat protein</fullName>
    </submittedName>
</protein>
<evidence type="ECO:0000313" key="3">
    <source>
        <dbReference type="EMBL" id="MCU4725814.1"/>
    </source>
</evidence>
<comment type="caution">
    <text evidence="3">The sequence shown here is derived from an EMBL/GenBank/DDBJ whole genome shotgun (WGS) entry which is preliminary data.</text>
</comment>
<dbReference type="EMBL" id="JAOPKC010000001">
    <property type="protein sequence ID" value="MCU4716581.1"/>
    <property type="molecule type" value="Genomic_DNA"/>
</dbReference>
<dbReference type="Proteomes" id="UP001209746">
    <property type="component" value="Unassembled WGS sequence"/>
</dbReference>
<dbReference type="SUPFAM" id="SSF50998">
    <property type="entry name" value="Quinoprotein alcohol dehydrogenase-like"/>
    <property type="match status" value="1"/>
</dbReference>
<keyword evidence="4" id="KW-1185">Reference proteome</keyword>
<dbReference type="Gene3D" id="2.130.10.10">
    <property type="entry name" value="YVTN repeat-like/Quinoprotein amine dehydrogenase"/>
    <property type="match status" value="1"/>
</dbReference>
<evidence type="ECO:0000259" key="1">
    <source>
        <dbReference type="Pfam" id="PF13360"/>
    </source>
</evidence>
<dbReference type="EMBL" id="JAOPKD010000001">
    <property type="protein sequence ID" value="MCU4725814.1"/>
    <property type="molecule type" value="Genomic_DNA"/>
</dbReference>
<dbReference type="InterPro" id="IPR011047">
    <property type="entry name" value="Quinoprotein_ADH-like_sf"/>
</dbReference>
<feature type="domain" description="Pyrrolo-quinoline quinone repeat" evidence="1">
    <location>
        <begin position="343"/>
        <end position="458"/>
    </location>
</feature>
<organism evidence="3 5">
    <name type="scientific">Halapricum hydrolyticum</name>
    <dbReference type="NCBI Taxonomy" id="2979991"/>
    <lineage>
        <taxon>Archaea</taxon>
        <taxon>Methanobacteriati</taxon>
        <taxon>Methanobacteriota</taxon>
        <taxon>Stenosarchaea group</taxon>
        <taxon>Halobacteria</taxon>
        <taxon>Halobacteriales</taxon>
        <taxon>Haloarculaceae</taxon>
        <taxon>Halapricum</taxon>
    </lineage>
</organism>
<dbReference type="AlphaFoldDB" id="A0AAE3IA13"/>
<feature type="domain" description="Pyrrolo-quinoline quinone repeat" evidence="1">
    <location>
        <begin position="208"/>
        <end position="288"/>
    </location>
</feature>
<dbReference type="PANTHER" id="PTHR34512:SF30">
    <property type="entry name" value="OUTER MEMBRANE PROTEIN ASSEMBLY FACTOR BAMB"/>
    <property type="match status" value="1"/>
</dbReference>
<proteinExistence type="predicted"/>
<gene>
    <name evidence="3" type="ORF">OB914_02350</name>
    <name evidence="2" type="ORF">OB916_00670</name>
</gene>
<dbReference type="InterPro" id="IPR006311">
    <property type="entry name" value="TAT_signal"/>
</dbReference>
<evidence type="ECO:0000313" key="4">
    <source>
        <dbReference type="Proteomes" id="UP001208186"/>
    </source>
</evidence>
<dbReference type="RefSeq" id="WP_315907350.1">
    <property type="nucleotide sequence ID" value="NZ_JAOPKC010000001.1"/>
</dbReference>
<dbReference type="PANTHER" id="PTHR34512">
    <property type="entry name" value="CELL SURFACE PROTEIN"/>
    <property type="match status" value="1"/>
</dbReference>
<dbReference type="InterPro" id="IPR015943">
    <property type="entry name" value="WD40/YVTN_repeat-like_dom_sf"/>
</dbReference>
<dbReference type="PROSITE" id="PS51318">
    <property type="entry name" value="TAT"/>
    <property type="match status" value="1"/>
</dbReference>
<dbReference type="Pfam" id="PF13360">
    <property type="entry name" value="PQQ_2"/>
    <property type="match status" value="2"/>
</dbReference>
<sequence length="461" mass="49116">MGTFSRGVTRRRFLGTAGASMAATTGCLDSAEQSTPVAWPQRGYDAGATFYKTEGSPPVEDAEVVWTANVDNSLYAAIDEQWRGAWEQDRYRDLTNQRYIATFANRYGRTPLIVVGDRAHVQGGKDSVVDLTDGTVVEQSNCAERALVGAARTNTYRDGVIVGTGSSNGSDCRDRCVVLKGFRPPDGGAWCKGPQRWAAGAPRDLASTAAAGRIADGMVVTVTPDREPPYRIVAIDADDGRIEWENTVPHGVHRLRVDDGVAYASVAGEAGGTMTILDGASTHQRVEIGPTDLLEAVRDDVSYFRDLGAKNKTPSIKAIDTESGETRQLLDGPAVSERIAGTPAGVGDIVVGPDRLFATLQTETGSDPAILALDRSDGAVEWVRQLSGPLRLTGTDDALYVAGSREPGPHAYALDPASGDRLWSVELPDRTGFGRGVYRPAVVDSKMLVPLSGLLVALEEP</sequence>
<dbReference type="PROSITE" id="PS51257">
    <property type="entry name" value="PROKAR_LIPOPROTEIN"/>
    <property type="match status" value="1"/>
</dbReference>
<reference evidence="3" key="1">
    <citation type="submission" date="2023-02" db="EMBL/GenBank/DDBJ databases">
        <title>Enrichment on poylsaccharides allowed isolation of novel metabolic and taxonomic groups of Haloarchaea.</title>
        <authorList>
            <person name="Sorokin D.Y."/>
            <person name="Elcheninov A.G."/>
            <person name="Khizhniak T.V."/>
            <person name="Kolganova T.V."/>
            <person name="Kublanov I.V."/>
        </authorList>
    </citation>
    <scope>NUCLEOTIDE SEQUENCE</scope>
    <source>
        <strain evidence="2 4">HArc-curdl5-1</strain>
        <strain evidence="3">HArc-curdl7</strain>
    </source>
</reference>
<dbReference type="Proteomes" id="UP001208186">
    <property type="component" value="Unassembled WGS sequence"/>
</dbReference>
<name>A0AAE3IA13_9EURY</name>
<accession>A0AAE3IA13</accession>
<evidence type="ECO:0000313" key="5">
    <source>
        <dbReference type="Proteomes" id="UP001209746"/>
    </source>
</evidence>